<dbReference type="GO" id="GO:0008218">
    <property type="term" value="P:bioluminescence"/>
    <property type="evidence" value="ECO:0007669"/>
    <property type="project" value="InterPro"/>
</dbReference>
<proteinExistence type="predicted"/>
<gene>
    <name evidence="2" type="ORF">SDC9_43991</name>
</gene>
<name>A0A644W2P0_9ZZZZ</name>
<protein>
    <recommendedName>
        <fullName evidence="1">Acyl-protein synthetase LuxE domain-containing protein</fullName>
    </recommendedName>
</protein>
<dbReference type="GO" id="GO:0047474">
    <property type="term" value="F:long-chain fatty acid--protein ligase activity"/>
    <property type="evidence" value="ECO:0007669"/>
    <property type="project" value="InterPro"/>
</dbReference>
<feature type="domain" description="Acyl-protein synthetase LuxE" evidence="1">
    <location>
        <begin position="6"/>
        <end position="359"/>
    </location>
</feature>
<evidence type="ECO:0000259" key="1">
    <source>
        <dbReference type="Pfam" id="PF04443"/>
    </source>
</evidence>
<dbReference type="InterPro" id="IPR042099">
    <property type="entry name" value="ANL_N_sf"/>
</dbReference>
<dbReference type="Gene3D" id="3.40.50.12780">
    <property type="entry name" value="N-terminal domain of ligase-like"/>
    <property type="match status" value="1"/>
</dbReference>
<reference evidence="2" key="1">
    <citation type="submission" date="2019-08" db="EMBL/GenBank/DDBJ databases">
        <authorList>
            <person name="Kucharzyk K."/>
            <person name="Murdoch R.W."/>
            <person name="Higgins S."/>
            <person name="Loffler F."/>
        </authorList>
    </citation>
    <scope>NUCLEOTIDE SEQUENCE</scope>
</reference>
<accession>A0A644W2P0</accession>
<sequence length="360" mass="39493">MPELDTLLAYPPFSLSAGEKEKLLLPLFLELAERHRRACPPYGSMLSALGYDAGTCDKLSDLPFLPVGLFKRLVLSSVPEDVTKTVTSSGTTGQNVSKVMIDAETAALQRQALASIAADVLGPKRLPMLIVDTPDVLHPPLASTARGAGVLGFAVCASRRVFALRQDMSLDTDAIAQFLEERAGAPFFLFGFTFMVWKHFCEELLKLSFRFDCSSGIMIHGGGWKKLASESVSRQRFHEALFRACNLSRIYDYYGMAEQTGSIFLECEEGHFHCSSFSQVFVRRSEDFSLCAVGEEGILQVLSVLPRSYPGHSLLTEDRGLLLGEDDCPCGRKGRYFSVLGRLPNAELRGCSDVYGSAFG</sequence>
<dbReference type="EMBL" id="VSSQ01000574">
    <property type="protein sequence ID" value="MPL97796.1"/>
    <property type="molecule type" value="Genomic_DNA"/>
</dbReference>
<dbReference type="AlphaFoldDB" id="A0A644W2P0"/>
<dbReference type="Pfam" id="PF04443">
    <property type="entry name" value="LuxE"/>
    <property type="match status" value="1"/>
</dbReference>
<comment type="caution">
    <text evidence="2">The sequence shown here is derived from an EMBL/GenBank/DDBJ whole genome shotgun (WGS) entry which is preliminary data.</text>
</comment>
<dbReference type="InterPro" id="IPR007534">
    <property type="entry name" value="LuxE"/>
</dbReference>
<organism evidence="2">
    <name type="scientific">bioreactor metagenome</name>
    <dbReference type="NCBI Taxonomy" id="1076179"/>
    <lineage>
        <taxon>unclassified sequences</taxon>
        <taxon>metagenomes</taxon>
        <taxon>ecological metagenomes</taxon>
    </lineage>
</organism>
<evidence type="ECO:0000313" key="2">
    <source>
        <dbReference type="EMBL" id="MPL97796.1"/>
    </source>
</evidence>